<dbReference type="GO" id="GO:0005829">
    <property type="term" value="C:cytosol"/>
    <property type="evidence" value="ECO:0007669"/>
    <property type="project" value="TreeGrafter"/>
</dbReference>
<comment type="similarity">
    <text evidence="1">Belongs to the RutC family.</text>
</comment>
<dbReference type="InterPro" id="IPR019897">
    <property type="entry name" value="RidA_CS"/>
</dbReference>
<dbReference type="SUPFAM" id="SSF55298">
    <property type="entry name" value="YjgF-like"/>
    <property type="match status" value="1"/>
</dbReference>
<dbReference type="InterPro" id="IPR035959">
    <property type="entry name" value="RutC-like_sf"/>
</dbReference>
<dbReference type="CDD" id="cd00448">
    <property type="entry name" value="YjgF_YER057c_UK114_family"/>
    <property type="match status" value="1"/>
</dbReference>
<protein>
    <submittedName>
        <fullName evidence="2">Putative endoribonuclease L-PSP</fullName>
    </submittedName>
</protein>
<dbReference type="PROSITE" id="PS01094">
    <property type="entry name" value="UPF0076"/>
    <property type="match status" value="1"/>
</dbReference>
<reference evidence="2 3" key="2">
    <citation type="journal article" date="2012" name="PLoS ONE">
        <title>An ancient pathway combining carbon dioxide fixation with the generation and utilization of a sodium ion gradient for ATP synthesis.</title>
        <authorList>
            <person name="Poehlein A."/>
            <person name="Schmidt S."/>
            <person name="Kaster A.K."/>
            <person name="Goenrich M."/>
            <person name="Vollmers J."/>
            <person name="Thurmer A."/>
            <person name="Bertsch J."/>
            <person name="Schuchmann K."/>
            <person name="Voigt B."/>
            <person name="Hecker M."/>
            <person name="Daniel R."/>
            <person name="Thauer R.K."/>
            <person name="Gottschalk G."/>
            <person name="Muller V."/>
        </authorList>
    </citation>
    <scope>NUCLEOTIDE SEQUENCE [LARGE SCALE GENOMIC DNA]</scope>
    <source>
        <strain evidence="3">ATCC 29683 / DSM 1030 / JCM 2381 / KCTC 1655 / WB1</strain>
    </source>
</reference>
<dbReference type="EMBL" id="CP002987">
    <property type="protein sequence ID" value="AFA50156.1"/>
    <property type="molecule type" value="Genomic_DNA"/>
</dbReference>
<sequence>MKMKEIISTENAPKAIGPYSQANKVGTTIYVSGQLPIDPTTGKFAGETIEEQTKQSLENAKAILESVEYTFDDVVKTTVLLDDIDDFAKMNEVYAQYFKNNAPARAAFEVAKLPLGAKVEIEMIADK</sequence>
<organism evidence="2 3">
    <name type="scientific">Acetobacterium woodii (strain ATCC 29683 / DSM 1030 / JCM 2381 / KCTC 1655 / WB1)</name>
    <dbReference type="NCBI Taxonomy" id="931626"/>
    <lineage>
        <taxon>Bacteria</taxon>
        <taxon>Bacillati</taxon>
        <taxon>Bacillota</taxon>
        <taxon>Clostridia</taxon>
        <taxon>Eubacteriales</taxon>
        <taxon>Eubacteriaceae</taxon>
        <taxon>Acetobacterium</taxon>
    </lineage>
</organism>
<dbReference type="GO" id="GO:0019239">
    <property type="term" value="F:deaminase activity"/>
    <property type="evidence" value="ECO:0007669"/>
    <property type="project" value="TreeGrafter"/>
</dbReference>
<evidence type="ECO:0000313" key="3">
    <source>
        <dbReference type="Proteomes" id="UP000007177"/>
    </source>
</evidence>
<dbReference type="AlphaFoldDB" id="H6LBN3"/>
<dbReference type="KEGG" id="awo:Awo_c34300"/>
<dbReference type="HOGENOM" id="CLU_100715_7_3_9"/>
<evidence type="ECO:0000313" key="2">
    <source>
        <dbReference type="EMBL" id="AFA50156.1"/>
    </source>
</evidence>
<evidence type="ECO:0000256" key="1">
    <source>
        <dbReference type="ARBA" id="ARBA00010552"/>
    </source>
</evidence>
<dbReference type="RefSeq" id="WP_014357749.1">
    <property type="nucleotide sequence ID" value="NC_016894.1"/>
</dbReference>
<dbReference type="FunFam" id="3.30.1330.40:FF:000001">
    <property type="entry name" value="L-PSP family endoribonuclease"/>
    <property type="match status" value="1"/>
</dbReference>
<gene>
    <name evidence="2" type="ordered locus">Awo_c34300</name>
</gene>
<dbReference type="eggNOG" id="COG0251">
    <property type="taxonomic scope" value="Bacteria"/>
</dbReference>
<proteinExistence type="inferred from homology"/>
<dbReference type="Gene3D" id="3.30.1330.40">
    <property type="entry name" value="RutC-like"/>
    <property type="match status" value="1"/>
</dbReference>
<dbReference type="InterPro" id="IPR006175">
    <property type="entry name" value="YjgF/YER057c/UK114"/>
</dbReference>
<reference evidence="3" key="1">
    <citation type="submission" date="2011-07" db="EMBL/GenBank/DDBJ databases">
        <title>Complete genome sequence of Acetobacterium woodii.</title>
        <authorList>
            <person name="Poehlein A."/>
            <person name="Schmidt S."/>
            <person name="Kaster A.-K."/>
            <person name="Goenrich M."/>
            <person name="Vollmers J."/>
            <person name="Thuermer A."/>
            <person name="Gottschalk G."/>
            <person name="Thauer R.K."/>
            <person name="Daniel R."/>
            <person name="Mueller V."/>
        </authorList>
    </citation>
    <scope>NUCLEOTIDE SEQUENCE [LARGE SCALE GENOMIC DNA]</scope>
    <source>
        <strain evidence="3">ATCC 29683 / DSM 1030 / JCM 2381 / KCTC 1655 / WB1</strain>
    </source>
</reference>
<accession>H6LBN3</accession>
<dbReference type="NCBIfam" id="TIGR00004">
    <property type="entry name" value="Rid family detoxifying hydrolase"/>
    <property type="match status" value="1"/>
</dbReference>
<dbReference type="STRING" id="931626.Awo_c34300"/>
<name>H6LBN3_ACEWD</name>
<dbReference type="Pfam" id="PF01042">
    <property type="entry name" value="Ribonuc_L-PSP"/>
    <property type="match status" value="1"/>
</dbReference>
<dbReference type="Proteomes" id="UP000007177">
    <property type="component" value="Chromosome"/>
</dbReference>
<keyword evidence="3" id="KW-1185">Reference proteome</keyword>
<dbReference type="PANTHER" id="PTHR11803">
    <property type="entry name" value="2-IMINOBUTANOATE/2-IMINOPROPANOATE DEAMINASE RIDA"/>
    <property type="match status" value="1"/>
</dbReference>
<dbReference type="PANTHER" id="PTHR11803:SF39">
    <property type="entry name" value="2-IMINOBUTANOATE_2-IMINOPROPANOATE DEAMINASE"/>
    <property type="match status" value="1"/>
</dbReference>
<dbReference type="InterPro" id="IPR006056">
    <property type="entry name" value="RidA"/>
</dbReference>